<dbReference type="GO" id="GO:0003678">
    <property type="term" value="F:DNA helicase activity"/>
    <property type="evidence" value="ECO:0007669"/>
    <property type="project" value="TreeGrafter"/>
</dbReference>
<dbReference type="Pfam" id="PF19833">
    <property type="entry name" value="RecG_dom3_C"/>
    <property type="match status" value="1"/>
</dbReference>
<dbReference type="SUPFAM" id="SSF50249">
    <property type="entry name" value="Nucleic acid-binding proteins"/>
    <property type="match status" value="1"/>
</dbReference>
<dbReference type="CDD" id="cd04488">
    <property type="entry name" value="RecG_wedge_OBF"/>
    <property type="match status" value="1"/>
</dbReference>
<dbReference type="PANTHER" id="PTHR47964">
    <property type="entry name" value="ATP-DEPENDENT DNA HELICASE HOMOLOG RECG, CHLOROPLASTIC"/>
    <property type="match status" value="1"/>
</dbReference>
<dbReference type="PANTHER" id="PTHR47964:SF1">
    <property type="entry name" value="ATP-DEPENDENT DNA HELICASE HOMOLOG RECG, CHLOROPLASTIC"/>
    <property type="match status" value="1"/>
</dbReference>
<evidence type="ECO:0000256" key="4">
    <source>
        <dbReference type="ARBA" id="ARBA00022806"/>
    </source>
</evidence>
<dbReference type="InterPro" id="IPR014001">
    <property type="entry name" value="Helicase_ATP-bd"/>
</dbReference>
<dbReference type="AlphaFoldDB" id="A0A3P1WS27"/>
<keyword evidence="7" id="KW-0234">DNA repair</keyword>
<evidence type="ECO:0000256" key="5">
    <source>
        <dbReference type="ARBA" id="ARBA00022840"/>
    </source>
</evidence>
<feature type="domain" description="Helicase C-terminal" evidence="9">
    <location>
        <begin position="496"/>
        <end position="665"/>
    </location>
</feature>
<dbReference type="GO" id="GO:0016787">
    <property type="term" value="F:hydrolase activity"/>
    <property type="evidence" value="ECO:0007669"/>
    <property type="project" value="UniProtKB-KW"/>
</dbReference>
<name>A0A3P1WS27_9ACTN</name>
<dbReference type="SMART" id="SM00490">
    <property type="entry name" value="HELICc"/>
    <property type="match status" value="1"/>
</dbReference>
<dbReference type="Proteomes" id="UP000280935">
    <property type="component" value="Unassembled WGS sequence"/>
</dbReference>
<protein>
    <submittedName>
        <fullName evidence="10">ATP-dependent DNA helicase RecG</fullName>
    </submittedName>
</protein>
<organism evidence="10 11">
    <name type="scientific">Arachnia propionica</name>
    <dbReference type="NCBI Taxonomy" id="1750"/>
    <lineage>
        <taxon>Bacteria</taxon>
        <taxon>Bacillati</taxon>
        <taxon>Actinomycetota</taxon>
        <taxon>Actinomycetes</taxon>
        <taxon>Propionibacteriales</taxon>
        <taxon>Propionibacteriaceae</taxon>
        <taxon>Arachnia</taxon>
    </lineage>
</organism>
<feature type="domain" description="Helicase ATP-binding" evidence="8">
    <location>
        <begin position="300"/>
        <end position="473"/>
    </location>
</feature>
<dbReference type="InterPro" id="IPR012340">
    <property type="entry name" value="NA-bd_OB-fold"/>
</dbReference>
<comment type="caution">
    <text evidence="10">The sequence shown here is derived from an EMBL/GenBank/DDBJ whole genome shotgun (WGS) entry which is preliminary data.</text>
</comment>
<keyword evidence="4 10" id="KW-0347">Helicase</keyword>
<dbReference type="InterPro" id="IPR045562">
    <property type="entry name" value="RecG_dom3_C"/>
</dbReference>
<keyword evidence="2" id="KW-0227">DNA damage</keyword>
<dbReference type="GO" id="GO:0005524">
    <property type="term" value="F:ATP binding"/>
    <property type="evidence" value="ECO:0007669"/>
    <property type="project" value="UniProtKB-KW"/>
</dbReference>
<gene>
    <name evidence="10" type="ORF">EII35_11835</name>
</gene>
<dbReference type="PROSITE" id="PS51194">
    <property type="entry name" value="HELICASE_CTER"/>
    <property type="match status" value="1"/>
</dbReference>
<evidence type="ECO:0000259" key="9">
    <source>
        <dbReference type="PROSITE" id="PS51194"/>
    </source>
</evidence>
<dbReference type="InterPro" id="IPR001650">
    <property type="entry name" value="Helicase_C-like"/>
</dbReference>
<dbReference type="EMBL" id="RQYT01000033">
    <property type="protein sequence ID" value="RRD48668.1"/>
    <property type="molecule type" value="Genomic_DNA"/>
</dbReference>
<evidence type="ECO:0000256" key="6">
    <source>
        <dbReference type="ARBA" id="ARBA00023125"/>
    </source>
</evidence>
<keyword evidence="3" id="KW-0378">Hydrolase</keyword>
<dbReference type="Gene3D" id="3.40.50.300">
    <property type="entry name" value="P-loop containing nucleotide triphosphate hydrolases"/>
    <property type="match status" value="2"/>
</dbReference>
<evidence type="ECO:0000256" key="3">
    <source>
        <dbReference type="ARBA" id="ARBA00022801"/>
    </source>
</evidence>
<dbReference type="SMART" id="SM00487">
    <property type="entry name" value="DEXDc"/>
    <property type="match status" value="1"/>
</dbReference>
<reference evidence="10 11" key="1">
    <citation type="submission" date="2018-11" db="EMBL/GenBank/DDBJ databases">
        <title>Genomes From Bacteria Associated with the Canine Oral Cavity: a Test Case for Automated Genome-Based Taxonomic Assignment.</title>
        <authorList>
            <person name="Coil D.A."/>
            <person name="Jospin G."/>
            <person name="Darling A.E."/>
            <person name="Wallis C."/>
            <person name="Davis I.J."/>
            <person name="Harris S."/>
            <person name="Eisen J.A."/>
            <person name="Holcombe L.J."/>
            <person name="O'Flynn C."/>
        </authorList>
    </citation>
    <scope>NUCLEOTIDE SEQUENCE [LARGE SCALE GENOMIC DNA]</scope>
    <source>
        <strain evidence="10 11">OH2822_COT-296</strain>
    </source>
</reference>
<dbReference type="SUPFAM" id="SSF52540">
    <property type="entry name" value="P-loop containing nucleoside triphosphate hydrolases"/>
    <property type="match status" value="2"/>
</dbReference>
<sequence length="736" mass="79249">MNRARTSIHRELSRRLPDVVGGPTAEELGKLGLHTLGDLVRHTPRRYLAGTEMSDFSTLRVGEEAAVVARVRSTELVDGKATRVQTVLTDGRGDLLLTLFVPEKHPKYGRYWAAQLAPGARGIFVGKVGVFKDSLQLTHPNYVIINEHGTITGRKAAEKRAMMNVVQRARLVGLYPATGKLATWQVAEVIAMVLPQVLPLGDTLPDWVVERAGVLPLPDALREVHEPVTAEDAERGVRRLKFDEAFGMQLAMARRRAELASRRATPRPRREGGLLDVFDEALPYELTPGQREAGEVISRAIAEPRPMNLLLQGEVGSGKTLVALRAMLAVVDAGGQAALLAPTEVLARQHHAVITALLGDLAEGGTLDAHPVGTRVELLTGSLTTAARRRARAAVASGEAGIVVGTHALFSEGVEFQDLGLVVVDEQHRFGVEQRAALAAKAELQPHTLVMTATPIPRSVAMTVFGDLDTFELRDRPAGRAEVRTVFVDTSRNPHWVERAWERIREEVAAGRQAFVVCPAITGSRTEGDLESASGLKAVTDVAPMLAEGPLSGLRIGMVHGRQSAGERDGTMAAFVAGTIDVLVATTVIEVGVDIPNASVMVVLDADRFGISQLHQLRGRIGRGQHPGLCLLLAATKEATWGAELRLQALVDSSDGFELAERDLTLRREGDVLGAAQSGASSLKLLRVLADRDLIEHSKRVVDDVLADPRAASDPWLSDLIDAAEAISAGEWLEKT</sequence>
<dbReference type="OrthoDB" id="9804325at2"/>
<proteinExistence type="predicted"/>
<accession>A0A3P1WS27</accession>
<keyword evidence="6" id="KW-0238">DNA-binding</keyword>
<evidence type="ECO:0000313" key="10">
    <source>
        <dbReference type="EMBL" id="RRD48668.1"/>
    </source>
</evidence>
<dbReference type="InterPro" id="IPR027417">
    <property type="entry name" value="P-loop_NTPase"/>
</dbReference>
<dbReference type="Gene3D" id="2.40.50.140">
    <property type="entry name" value="Nucleic acid-binding proteins"/>
    <property type="match status" value="1"/>
</dbReference>
<evidence type="ECO:0000313" key="11">
    <source>
        <dbReference type="Proteomes" id="UP000280935"/>
    </source>
</evidence>
<dbReference type="GO" id="GO:0006281">
    <property type="term" value="P:DNA repair"/>
    <property type="evidence" value="ECO:0007669"/>
    <property type="project" value="UniProtKB-KW"/>
</dbReference>
<dbReference type="GO" id="GO:0003677">
    <property type="term" value="F:DNA binding"/>
    <property type="evidence" value="ECO:0007669"/>
    <property type="project" value="UniProtKB-KW"/>
</dbReference>
<keyword evidence="1" id="KW-0547">Nucleotide-binding</keyword>
<dbReference type="Pfam" id="PF00271">
    <property type="entry name" value="Helicase_C"/>
    <property type="match status" value="1"/>
</dbReference>
<evidence type="ECO:0000256" key="2">
    <source>
        <dbReference type="ARBA" id="ARBA00022763"/>
    </source>
</evidence>
<dbReference type="InterPro" id="IPR011545">
    <property type="entry name" value="DEAD/DEAH_box_helicase_dom"/>
</dbReference>
<evidence type="ECO:0000256" key="1">
    <source>
        <dbReference type="ARBA" id="ARBA00022741"/>
    </source>
</evidence>
<dbReference type="InterPro" id="IPR047112">
    <property type="entry name" value="RecG/Mfd"/>
</dbReference>
<dbReference type="PROSITE" id="PS51192">
    <property type="entry name" value="HELICASE_ATP_BIND_1"/>
    <property type="match status" value="1"/>
</dbReference>
<evidence type="ECO:0000256" key="7">
    <source>
        <dbReference type="ARBA" id="ARBA00023204"/>
    </source>
</evidence>
<dbReference type="Pfam" id="PF00270">
    <property type="entry name" value="DEAD"/>
    <property type="match status" value="1"/>
</dbReference>
<keyword evidence="5" id="KW-0067">ATP-binding</keyword>
<dbReference type="RefSeq" id="WP_125228676.1">
    <property type="nucleotide sequence ID" value="NZ_RQYT01000033.1"/>
</dbReference>
<evidence type="ECO:0000259" key="8">
    <source>
        <dbReference type="PROSITE" id="PS51192"/>
    </source>
</evidence>